<evidence type="ECO:0000313" key="4">
    <source>
        <dbReference type="EMBL" id="MBM6850085.1"/>
    </source>
</evidence>
<gene>
    <name evidence="4" type="ORF">H9X91_01365</name>
</gene>
<keyword evidence="5" id="KW-1185">Reference proteome</keyword>
<protein>
    <submittedName>
        <fullName evidence="4">Replication initiator protein A</fullName>
    </submittedName>
</protein>
<reference evidence="4 5" key="1">
    <citation type="journal article" date="2021" name="Sci. Rep.">
        <title>The distribution of antibiotic resistance genes in chicken gut microbiota commensals.</title>
        <authorList>
            <person name="Juricova H."/>
            <person name="Matiasovicova J."/>
            <person name="Kubasova T."/>
            <person name="Cejkova D."/>
            <person name="Rychlik I."/>
        </authorList>
    </citation>
    <scope>NUCLEOTIDE SEQUENCE [LARGE SCALE GENOMIC DNA]</scope>
    <source>
        <strain evidence="4 5">An411</strain>
    </source>
</reference>
<accession>A0ABS2FT25</accession>
<dbReference type="Pfam" id="PF19481">
    <property type="entry name" value="DUF6017"/>
    <property type="match status" value="1"/>
</dbReference>
<evidence type="ECO:0000259" key="3">
    <source>
        <dbReference type="Pfam" id="PF19481"/>
    </source>
</evidence>
<comment type="caution">
    <text evidence="4">The sequence shown here is derived from an EMBL/GenBank/DDBJ whole genome shotgun (WGS) entry which is preliminary data.</text>
</comment>
<evidence type="ECO:0000259" key="2">
    <source>
        <dbReference type="Pfam" id="PF06970"/>
    </source>
</evidence>
<feature type="compositionally biased region" description="Basic and acidic residues" evidence="1">
    <location>
        <begin position="162"/>
        <end position="173"/>
    </location>
</feature>
<feature type="compositionally biased region" description="Polar residues" evidence="1">
    <location>
        <begin position="151"/>
        <end position="161"/>
    </location>
</feature>
<sequence>MPEAAISEYFYGDEAEQFIYFRIPRQLITDPRFKHLSTDAKLLYGMLLDRMSLSVKNGWYDEDGRVYIYYTVEEICGDMNCGRDKAMKMLADLDTRKGVGLINRVKQGQGKPTKLYVRRFTTGSVPPQPPQTSQPEPPPFIPSPDVEFSGVQKSAFPTSASRESRLPGVEKTDPNYTKLNQTDFNHPDPSTYPPSPPQPVTMEADRLEIERYEQREQIKENIDYTYLLREHPYDDVESLLELIVDVVSSTAVTIRIGKEVLPAETVKRRFLELDSSHIKYKDMVCPPVLFFTPLILFYRGFFSPNIPFLSFRGFRQDKVPIYLSSFLPHFLPFSPLLPFCQFQCQTSGSIIGFL</sequence>
<dbReference type="EMBL" id="JACSNX010000001">
    <property type="protein sequence ID" value="MBM6850085.1"/>
    <property type="molecule type" value="Genomic_DNA"/>
</dbReference>
<feature type="domain" description="Replication initiator A N-terminal" evidence="2">
    <location>
        <begin position="20"/>
        <end position="93"/>
    </location>
</feature>
<feature type="domain" description="DUF6017" evidence="3">
    <location>
        <begin position="195"/>
        <end position="280"/>
    </location>
</feature>
<dbReference type="RefSeq" id="WP_204801754.1">
    <property type="nucleotide sequence ID" value="NZ_JACSNX010000001.1"/>
</dbReference>
<evidence type="ECO:0000256" key="1">
    <source>
        <dbReference type="SAM" id="MobiDB-lite"/>
    </source>
</evidence>
<feature type="compositionally biased region" description="Pro residues" evidence="1">
    <location>
        <begin position="126"/>
        <end position="142"/>
    </location>
</feature>
<dbReference type="InterPro" id="IPR046059">
    <property type="entry name" value="DUF6017"/>
</dbReference>
<dbReference type="InterPro" id="IPR010724">
    <property type="entry name" value="RepA_N"/>
</dbReference>
<feature type="region of interest" description="Disordered" evidence="1">
    <location>
        <begin position="121"/>
        <end position="198"/>
    </location>
</feature>
<dbReference type="Pfam" id="PF06970">
    <property type="entry name" value="RepA_N"/>
    <property type="match status" value="1"/>
</dbReference>
<organism evidence="4 5">
    <name type="scientific">Oscillibacter valericigenes</name>
    <dbReference type="NCBI Taxonomy" id="351091"/>
    <lineage>
        <taxon>Bacteria</taxon>
        <taxon>Bacillati</taxon>
        <taxon>Bacillota</taxon>
        <taxon>Clostridia</taxon>
        <taxon>Eubacteriales</taxon>
        <taxon>Oscillospiraceae</taxon>
        <taxon>Oscillibacter</taxon>
    </lineage>
</organism>
<evidence type="ECO:0000313" key="5">
    <source>
        <dbReference type="Proteomes" id="UP000719500"/>
    </source>
</evidence>
<feature type="compositionally biased region" description="Polar residues" evidence="1">
    <location>
        <begin position="174"/>
        <end position="184"/>
    </location>
</feature>
<dbReference type="Proteomes" id="UP000719500">
    <property type="component" value="Unassembled WGS sequence"/>
</dbReference>
<name>A0ABS2FT25_9FIRM</name>
<proteinExistence type="predicted"/>